<dbReference type="AlphaFoldDB" id="A0A131XR69"/>
<organism evidence="1">
    <name type="scientific">Ixodes ricinus</name>
    <name type="common">Common tick</name>
    <name type="synonym">Acarus ricinus</name>
    <dbReference type="NCBI Taxonomy" id="34613"/>
    <lineage>
        <taxon>Eukaryota</taxon>
        <taxon>Metazoa</taxon>
        <taxon>Ecdysozoa</taxon>
        <taxon>Arthropoda</taxon>
        <taxon>Chelicerata</taxon>
        <taxon>Arachnida</taxon>
        <taxon>Acari</taxon>
        <taxon>Parasitiformes</taxon>
        <taxon>Ixodida</taxon>
        <taxon>Ixodoidea</taxon>
        <taxon>Ixodidae</taxon>
        <taxon>Ixodinae</taxon>
        <taxon>Ixodes</taxon>
    </lineage>
</organism>
<dbReference type="Gene3D" id="1.10.10.2590">
    <property type="entry name" value="BEN domain"/>
    <property type="match status" value="1"/>
</dbReference>
<feature type="non-terminal residue" evidence="1">
    <location>
        <position position="1"/>
    </location>
</feature>
<protein>
    <submittedName>
        <fullName evidence="1">Uncharacterized protein</fullName>
    </submittedName>
</protein>
<name>A0A131XR69_IXORI</name>
<feature type="non-terminal residue" evidence="1">
    <location>
        <position position="100"/>
    </location>
</feature>
<sequence length="100" mass="11430">LGGGVLVPQGKLKNLIEAEKMTDSRFCRDALRMMYRKGELVHRSVTGSKSRRFLTEDRETTRAITPKKMCAVKSAYVLYLKSKNKDVRETEIEARLPNVN</sequence>
<proteinExistence type="evidence at transcript level"/>
<accession>A0A131XR69</accession>
<reference evidence="1" key="1">
    <citation type="submission" date="2016-02" db="EMBL/GenBank/DDBJ databases">
        <title>RNAseq analyses of the midgut from blood- or serum-fed Ixodes ricinus ticks.</title>
        <authorList>
            <person name="Perner J."/>
            <person name="Provaznik J."/>
            <person name="Schrenkova J."/>
            <person name="Urbanova V."/>
            <person name="Ribeiro J.M."/>
            <person name="Kopacek P."/>
        </authorList>
    </citation>
    <scope>NUCLEOTIDE SEQUENCE</scope>
    <source>
        <tissue evidence="1">Gut</tissue>
    </source>
</reference>
<dbReference type="EMBL" id="GEFM01007098">
    <property type="protein sequence ID" value="JAP68698.1"/>
    <property type="molecule type" value="mRNA"/>
</dbReference>
<evidence type="ECO:0000313" key="1">
    <source>
        <dbReference type="EMBL" id="JAP68698.1"/>
    </source>
</evidence>